<dbReference type="Gene3D" id="1.25.40.10">
    <property type="entry name" value="Tetratricopeptide repeat domain"/>
    <property type="match status" value="2"/>
</dbReference>
<dbReference type="InterPro" id="IPR050767">
    <property type="entry name" value="Sel1_AlgK"/>
</dbReference>
<dbReference type="SMART" id="SM00671">
    <property type="entry name" value="SEL1"/>
    <property type="match status" value="5"/>
</dbReference>
<dbReference type="InterPro" id="IPR011990">
    <property type="entry name" value="TPR-like_helical_dom_sf"/>
</dbReference>
<dbReference type="GO" id="GO:0004672">
    <property type="term" value="F:protein kinase activity"/>
    <property type="evidence" value="ECO:0007669"/>
    <property type="project" value="InterPro"/>
</dbReference>
<evidence type="ECO:0000259" key="3">
    <source>
        <dbReference type="PROSITE" id="PS50011"/>
    </source>
</evidence>
<dbReference type="Gene3D" id="1.10.510.10">
    <property type="entry name" value="Transferase(Phosphotransferase) domain 1"/>
    <property type="match status" value="1"/>
</dbReference>
<evidence type="ECO:0000313" key="4">
    <source>
        <dbReference type="EMBL" id="RIB07680.1"/>
    </source>
</evidence>
<dbReference type="InterPro" id="IPR006597">
    <property type="entry name" value="Sel1-like"/>
</dbReference>
<sequence length="1114" mass="129672">MNNKFREFLEKEFKNIKTIEQLQKWNKQQNVNCVNINILSESLRKFKAKLNVLTKKIDSILLENHIDDPNFAESTRTNWIVGDKNSLIENSSVNNIYLEIQCPLVELFFEKKTVHPFKDLKDEVEEALESKNPYKELMNVFNTYGHLLPQKVIIGHKLYRKSYLFMNHENHNSVENIQIEWKALNDFKMSKFEDIMKHWESYIEAYDFDTNYFVSLDGEIVMRDKLEMWIDFCLEGNIYPLQIISWCDLYPLYEIFDYPLRKDIELILGVDASVIKEKVLMTGALATEKDINYYRVNFFPNGDNQLESNNYQILGKLIKRDGTPIDEVVVTFKSKNIYGFSAIIENFGTTKDEFFENSLIIWIMIGIPKEVGYFSTNSRDTIILSFGNNSFTPPNLKREWNITLNVPKNLHPNSILVTSFKNPLSSLIANIQNYHDKKIKLNIRDLGNTERFEENFTDEYSNGDSEEWKDSSQSCISDINTDQITLSEKCEKMIKNFSQDFLIEIVNERKAFNYYQKLAEMDDSYGIFFVGVCYKEAIGAEKDEQKAFIYFQKSAKLGNAKAIFELGKCYRYGIGVEKDEHKAFIYYQKSAEMGDASGTNSVGYCYEYGIGVDMDKHKAFIYYQKAAEMGNSIAMCNVGNCYELEIGVEKDEKKACEYYKKSAEMGHASGMYYVGEFYRQGIIVEKNIDIAFEWYLKSAITEQYTDTKKKEFFHWIPYDKFENIEEIGKGTFSTVFKTKYLNRYGLYENLAIKIVEGSNKNKEQFLKELKICHSLGLYLGISRDEKTKDYILVLSYAKYGSLSKNLTNIFKFEWKIKLKILHDIASNLNRIHSKGYLHRDLHSGNILLKENYEAYITDLGLSNPLEPEERIHGVLPYIAPEILQKNPYTEASDIYSLGIIMVEMTTGQTPFDDYTFGHDLAVMICNFGLRPIFALGTPYCYVELANQCMNSDPEKRPNISEIITKLNEWLNIIENESESRIKKQFLERDEIRKDLFMVTDKINNIFTSKPCNISEFSVTKLVEAKEVIKSIKKNSGGEVLELIDNFFKVKKQSLKNREDKQIKKQVMGLKKHLAEKGLLKEKLDVIVLCCEELVELEQKLKQEQLQTNIEMDDI</sequence>
<dbReference type="InterPro" id="IPR000719">
    <property type="entry name" value="Prot_kinase_dom"/>
</dbReference>
<evidence type="ECO:0000256" key="2">
    <source>
        <dbReference type="PROSITE-ProRule" id="PRU10141"/>
    </source>
</evidence>
<feature type="domain" description="Protein kinase" evidence="3">
    <location>
        <begin position="721"/>
        <end position="970"/>
    </location>
</feature>
<accession>A0A397UBM0</accession>
<evidence type="ECO:0000256" key="1">
    <source>
        <dbReference type="ARBA" id="ARBA00038101"/>
    </source>
</evidence>
<gene>
    <name evidence="4" type="ORF">C2G38_2252470</name>
</gene>
<reference evidence="4 5" key="1">
    <citation type="submission" date="2018-06" db="EMBL/GenBank/DDBJ databases">
        <title>Comparative genomics reveals the genomic features of Rhizophagus irregularis, R. cerebriforme, R. diaphanum and Gigaspora rosea, and their symbiotic lifestyle signature.</title>
        <authorList>
            <person name="Morin E."/>
            <person name="San Clemente H."/>
            <person name="Chen E.C.H."/>
            <person name="De La Providencia I."/>
            <person name="Hainaut M."/>
            <person name="Kuo A."/>
            <person name="Kohler A."/>
            <person name="Murat C."/>
            <person name="Tang N."/>
            <person name="Roy S."/>
            <person name="Loubradou J."/>
            <person name="Henrissat B."/>
            <person name="Grigoriev I.V."/>
            <person name="Corradi N."/>
            <person name="Roux C."/>
            <person name="Martin F.M."/>
        </authorList>
    </citation>
    <scope>NUCLEOTIDE SEQUENCE [LARGE SCALE GENOMIC DNA]</scope>
    <source>
        <strain evidence="4 5">DAOM 194757</strain>
    </source>
</reference>
<organism evidence="4 5">
    <name type="scientific">Gigaspora rosea</name>
    <dbReference type="NCBI Taxonomy" id="44941"/>
    <lineage>
        <taxon>Eukaryota</taxon>
        <taxon>Fungi</taxon>
        <taxon>Fungi incertae sedis</taxon>
        <taxon>Mucoromycota</taxon>
        <taxon>Glomeromycotina</taxon>
        <taxon>Glomeromycetes</taxon>
        <taxon>Diversisporales</taxon>
        <taxon>Gigasporaceae</taxon>
        <taxon>Gigaspora</taxon>
    </lineage>
</organism>
<dbReference type="Proteomes" id="UP000266673">
    <property type="component" value="Unassembled WGS sequence"/>
</dbReference>
<dbReference type="GO" id="GO:0005524">
    <property type="term" value="F:ATP binding"/>
    <property type="evidence" value="ECO:0007669"/>
    <property type="project" value="UniProtKB-UniRule"/>
</dbReference>
<dbReference type="Pfam" id="PF00069">
    <property type="entry name" value="Pkinase"/>
    <property type="match status" value="1"/>
</dbReference>
<dbReference type="SUPFAM" id="SSF56112">
    <property type="entry name" value="Protein kinase-like (PK-like)"/>
    <property type="match status" value="1"/>
</dbReference>
<proteinExistence type="inferred from homology"/>
<dbReference type="PROSITE" id="PS00107">
    <property type="entry name" value="PROTEIN_KINASE_ATP"/>
    <property type="match status" value="1"/>
</dbReference>
<dbReference type="AlphaFoldDB" id="A0A397UBM0"/>
<keyword evidence="5" id="KW-1185">Reference proteome</keyword>
<dbReference type="OrthoDB" id="2338404at2759"/>
<dbReference type="InterPro" id="IPR017441">
    <property type="entry name" value="Protein_kinase_ATP_BS"/>
</dbReference>
<dbReference type="SUPFAM" id="SSF81901">
    <property type="entry name" value="HCP-like"/>
    <property type="match status" value="1"/>
</dbReference>
<dbReference type="Pfam" id="PF08238">
    <property type="entry name" value="Sel1"/>
    <property type="match status" value="6"/>
</dbReference>
<comment type="similarity">
    <text evidence="1">Belongs to the sel-1 family.</text>
</comment>
<comment type="caution">
    <text evidence="4">The sequence shown here is derived from an EMBL/GenBank/DDBJ whole genome shotgun (WGS) entry which is preliminary data.</text>
</comment>
<evidence type="ECO:0000313" key="5">
    <source>
        <dbReference type="Proteomes" id="UP000266673"/>
    </source>
</evidence>
<dbReference type="PANTHER" id="PTHR11102">
    <property type="entry name" value="SEL-1-LIKE PROTEIN"/>
    <property type="match status" value="1"/>
</dbReference>
<feature type="binding site" evidence="2">
    <location>
        <position position="753"/>
    </location>
    <ligand>
        <name>ATP</name>
        <dbReference type="ChEBI" id="CHEBI:30616"/>
    </ligand>
</feature>
<dbReference type="InterPro" id="IPR011009">
    <property type="entry name" value="Kinase-like_dom_sf"/>
</dbReference>
<dbReference type="PROSITE" id="PS50011">
    <property type="entry name" value="PROTEIN_KINASE_DOM"/>
    <property type="match status" value="1"/>
</dbReference>
<dbReference type="PANTHER" id="PTHR11102:SF160">
    <property type="entry name" value="ERAD-ASSOCIATED E3 UBIQUITIN-PROTEIN LIGASE COMPONENT HRD3"/>
    <property type="match status" value="1"/>
</dbReference>
<keyword evidence="2" id="KW-0547">Nucleotide-binding</keyword>
<dbReference type="STRING" id="44941.A0A397UBM0"/>
<protein>
    <recommendedName>
        <fullName evidence="3">Protein kinase domain-containing protein</fullName>
    </recommendedName>
</protein>
<dbReference type="EMBL" id="QKWP01001618">
    <property type="protein sequence ID" value="RIB07680.1"/>
    <property type="molecule type" value="Genomic_DNA"/>
</dbReference>
<keyword evidence="2" id="KW-0067">ATP-binding</keyword>
<name>A0A397UBM0_9GLOM</name>